<sequence>MASPLFTRLSVYGSCKRRKLRRKEEQSKLKPRRRKRLAVIADLSLFLYLSILISYSYIELLFGNVFEFSRYFSYSGSLYTS</sequence>
<keyword evidence="3" id="KW-1185">Reference proteome</keyword>
<keyword evidence="1" id="KW-1133">Transmembrane helix</keyword>
<dbReference type="Gramene" id="PRQ56813">
    <property type="protein sequence ID" value="PRQ56813"/>
    <property type="gene ID" value="RchiOBHm_Chr1g0341441"/>
</dbReference>
<evidence type="ECO:0000313" key="3">
    <source>
        <dbReference type="Proteomes" id="UP000238479"/>
    </source>
</evidence>
<evidence type="ECO:0000313" key="2">
    <source>
        <dbReference type="EMBL" id="PRQ56813.1"/>
    </source>
</evidence>
<accession>A0A2P6SDR5</accession>
<name>A0A2P6SDR5_ROSCH</name>
<feature type="transmembrane region" description="Helical" evidence="1">
    <location>
        <begin position="37"/>
        <end position="58"/>
    </location>
</feature>
<proteinExistence type="predicted"/>
<keyword evidence="1" id="KW-0472">Membrane</keyword>
<dbReference type="Proteomes" id="UP000238479">
    <property type="component" value="Chromosome 1"/>
</dbReference>
<dbReference type="AlphaFoldDB" id="A0A2P6SDR5"/>
<protein>
    <submittedName>
        <fullName evidence="2">Uncharacterized protein</fullName>
    </submittedName>
</protein>
<comment type="caution">
    <text evidence="2">The sequence shown here is derived from an EMBL/GenBank/DDBJ whole genome shotgun (WGS) entry which is preliminary data.</text>
</comment>
<organism evidence="2 3">
    <name type="scientific">Rosa chinensis</name>
    <name type="common">China rose</name>
    <dbReference type="NCBI Taxonomy" id="74649"/>
    <lineage>
        <taxon>Eukaryota</taxon>
        <taxon>Viridiplantae</taxon>
        <taxon>Streptophyta</taxon>
        <taxon>Embryophyta</taxon>
        <taxon>Tracheophyta</taxon>
        <taxon>Spermatophyta</taxon>
        <taxon>Magnoliopsida</taxon>
        <taxon>eudicotyledons</taxon>
        <taxon>Gunneridae</taxon>
        <taxon>Pentapetalae</taxon>
        <taxon>rosids</taxon>
        <taxon>fabids</taxon>
        <taxon>Rosales</taxon>
        <taxon>Rosaceae</taxon>
        <taxon>Rosoideae</taxon>
        <taxon>Rosoideae incertae sedis</taxon>
        <taxon>Rosa</taxon>
    </lineage>
</organism>
<evidence type="ECO:0000256" key="1">
    <source>
        <dbReference type="SAM" id="Phobius"/>
    </source>
</evidence>
<gene>
    <name evidence="2" type="ORF">RchiOBHm_Chr1g0341441</name>
</gene>
<dbReference type="EMBL" id="PDCK01000039">
    <property type="protein sequence ID" value="PRQ56813.1"/>
    <property type="molecule type" value="Genomic_DNA"/>
</dbReference>
<reference evidence="2 3" key="1">
    <citation type="journal article" date="2018" name="Nat. Genet.">
        <title>The Rosa genome provides new insights in the design of modern roses.</title>
        <authorList>
            <person name="Bendahmane M."/>
        </authorList>
    </citation>
    <scope>NUCLEOTIDE SEQUENCE [LARGE SCALE GENOMIC DNA]</scope>
    <source>
        <strain evidence="3">cv. Old Blush</strain>
    </source>
</reference>
<keyword evidence="1" id="KW-0812">Transmembrane</keyword>